<dbReference type="AlphaFoldDB" id="A0A9W8AVW6"/>
<accession>A0A9W8AVW6</accession>
<name>A0A9W8AVW6_9FUNG</name>
<dbReference type="Proteomes" id="UP001150925">
    <property type="component" value="Unassembled WGS sequence"/>
</dbReference>
<evidence type="ECO:0000313" key="3">
    <source>
        <dbReference type="Proteomes" id="UP001150925"/>
    </source>
</evidence>
<proteinExistence type="predicted"/>
<sequence>MKSLVLTFGIVGVSLLQVATQPSYTFSPESDIKKWEDAIKVQFAETDASYDYFVEYVRQEVDNRPYLFEPSPHVQLEPWCGDVLRHLTEKEKQSKMDLFVQSLCEVGNDYDEPSETVWRLLAALSKLSPEKLVPYAADILKQWGYIIHKDYQSMPERKATSDEEIQDMEEWLSIRPYLMEESGETNRTLDESQKKSTLQFPKGHFDRDVHPMTDEQFEVKWVHIQEKPDLELLRLSPYFLMFKHGKFLQLRFLYLYVWGILRQEQLIKGPGSVLEPVAEAYPFYFYTDRNIFGTPVGTFKSVWNLNSHELIGTMSVPFSLAVPLLHNDCEKLMEILRLHTSGSDFTADLAKKDIALLLYSMTQHFFPQAENSVSETLISFLGEPAFKRMKYLFFDEKNRGADDVFEHSYVKRLRNLVQFGENGQLEIAMVDIVEKRSSA</sequence>
<dbReference type="OrthoDB" id="5659634at2759"/>
<comment type="caution">
    <text evidence="2">The sequence shown here is derived from an EMBL/GenBank/DDBJ whole genome shotgun (WGS) entry which is preliminary data.</text>
</comment>
<evidence type="ECO:0000256" key="1">
    <source>
        <dbReference type="SAM" id="SignalP"/>
    </source>
</evidence>
<protein>
    <submittedName>
        <fullName evidence="2">Uncharacterized protein</fullName>
    </submittedName>
</protein>
<reference evidence="2" key="1">
    <citation type="submission" date="2022-07" db="EMBL/GenBank/DDBJ databases">
        <title>Phylogenomic reconstructions and comparative analyses of Kickxellomycotina fungi.</title>
        <authorList>
            <person name="Reynolds N.K."/>
            <person name="Stajich J.E."/>
            <person name="Barry K."/>
            <person name="Grigoriev I.V."/>
            <person name="Crous P."/>
            <person name="Smith M.E."/>
        </authorList>
    </citation>
    <scope>NUCLEOTIDE SEQUENCE</scope>
    <source>
        <strain evidence="2">RSA 1196</strain>
    </source>
</reference>
<organism evidence="2 3">
    <name type="scientific">Dispira parvispora</name>
    <dbReference type="NCBI Taxonomy" id="1520584"/>
    <lineage>
        <taxon>Eukaryota</taxon>
        <taxon>Fungi</taxon>
        <taxon>Fungi incertae sedis</taxon>
        <taxon>Zoopagomycota</taxon>
        <taxon>Kickxellomycotina</taxon>
        <taxon>Dimargaritomycetes</taxon>
        <taxon>Dimargaritales</taxon>
        <taxon>Dimargaritaceae</taxon>
        <taxon>Dispira</taxon>
    </lineage>
</organism>
<keyword evidence="3" id="KW-1185">Reference proteome</keyword>
<dbReference type="EMBL" id="JANBPY010000249">
    <property type="protein sequence ID" value="KAJ1967984.1"/>
    <property type="molecule type" value="Genomic_DNA"/>
</dbReference>
<evidence type="ECO:0000313" key="2">
    <source>
        <dbReference type="EMBL" id="KAJ1967984.1"/>
    </source>
</evidence>
<gene>
    <name evidence="2" type="ORF">IWQ62_001523</name>
</gene>
<keyword evidence="1" id="KW-0732">Signal</keyword>
<feature type="signal peptide" evidence="1">
    <location>
        <begin position="1"/>
        <end position="20"/>
    </location>
</feature>
<feature type="chain" id="PRO_5040738747" evidence="1">
    <location>
        <begin position="21"/>
        <end position="439"/>
    </location>
</feature>